<sequence>MERNEATNTSLRMIATAMSATAMHIKINVLLSIVIGVCYAAVEWVAPTITVLFGEVFFRLTTVCQVHLVYGVIMKVQCSGPARCRDRQWSGGWPGALETRLQ</sequence>
<keyword evidence="3" id="KW-1185">Reference proteome</keyword>
<name>A0AAV0WA08_9HEMI</name>
<keyword evidence="1" id="KW-1133">Transmembrane helix</keyword>
<reference evidence="2 3" key="1">
    <citation type="submission" date="2023-01" db="EMBL/GenBank/DDBJ databases">
        <authorList>
            <person name="Whitehead M."/>
        </authorList>
    </citation>
    <scope>NUCLEOTIDE SEQUENCE [LARGE SCALE GENOMIC DNA]</scope>
</reference>
<accession>A0AAV0WA08</accession>
<comment type="caution">
    <text evidence="2">The sequence shown here is derived from an EMBL/GenBank/DDBJ whole genome shotgun (WGS) entry which is preliminary data.</text>
</comment>
<proteinExistence type="predicted"/>
<gene>
    <name evidence="2" type="ORF">MEUPH1_LOCUS8893</name>
</gene>
<dbReference type="EMBL" id="CARXXK010000002">
    <property type="protein sequence ID" value="CAI6352684.1"/>
    <property type="molecule type" value="Genomic_DNA"/>
</dbReference>
<evidence type="ECO:0000256" key="1">
    <source>
        <dbReference type="SAM" id="Phobius"/>
    </source>
</evidence>
<dbReference type="AlphaFoldDB" id="A0AAV0WA08"/>
<evidence type="ECO:0000313" key="3">
    <source>
        <dbReference type="Proteomes" id="UP001160148"/>
    </source>
</evidence>
<organism evidence="2 3">
    <name type="scientific">Macrosiphum euphorbiae</name>
    <name type="common">potato aphid</name>
    <dbReference type="NCBI Taxonomy" id="13131"/>
    <lineage>
        <taxon>Eukaryota</taxon>
        <taxon>Metazoa</taxon>
        <taxon>Ecdysozoa</taxon>
        <taxon>Arthropoda</taxon>
        <taxon>Hexapoda</taxon>
        <taxon>Insecta</taxon>
        <taxon>Pterygota</taxon>
        <taxon>Neoptera</taxon>
        <taxon>Paraneoptera</taxon>
        <taxon>Hemiptera</taxon>
        <taxon>Sternorrhyncha</taxon>
        <taxon>Aphidomorpha</taxon>
        <taxon>Aphidoidea</taxon>
        <taxon>Aphididae</taxon>
        <taxon>Macrosiphini</taxon>
        <taxon>Macrosiphum</taxon>
    </lineage>
</organism>
<keyword evidence="1" id="KW-0812">Transmembrane</keyword>
<protein>
    <submittedName>
        <fullName evidence="2">Uncharacterized protein</fullName>
    </submittedName>
</protein>
<keyword evidence="1" id="KW-0472">Membrane</keyword>
<evidence type="ECO:0000313" key="2">
    <source>
        <dbReference type="EMBL" id="CAI6352684.1"/>
    </source>
</evidence>
<feature type="transmembrane region" description="Helical" evidence="1">
    <location>
        <begin position="21"/>
        <end position="42"/>
    </location>
</feature>
<dbReference type="Proteomes" id="UP001160148">
    <property type="component" value="Unassembled WGS sequence"/>
</dbReference>